<dbReference type="GO" id="GO:0006869">
    <property type="term" value="P:lipid transport"/>
    <property type="evidence" value="ECO:0007669"/>
    <property type="project" value="InterPro"/>
</dbReference>
<dbReference type="SMART" id="SM01351">
    <property type="entry name" value="Aspzincin_M35"/>
    <property type="match status" value="1"/>
</dbReference>
<dbReference type="GO" id="GO:0008289">
    <property type="term" value="F:lipid binding"/>
    <property type="evidence" value="ECO:0007669"/>
    <property type="project" value="InterPro"/>
</dbReference>
<keyword evidence="4" id="KW-0449">Lipoprotein</keyword>
<dbReference type="Proteomes" id="UP000031443">
    <property type="component" value="Unassembled WGS sequence"/>
</dbReference>
<dbReference type="SUPFAM" id="SSF55486">
    <property type="entry name" value="Metalloproteases ('zincins'), catalytic domain"/>
    <property type="match status" value="1"/>
</dbReference>
<name>M7CL21_CHEMY</name>
<dbReference type="STRING" id="8469.M7CL21"/>
<dbReference type="Gene3D" id="3.40.390.10">
    <property type="entry name" value="Collagenase (Catalytic Domain)"/>
    <property type="match status" value="1"/>
</dbReference>
<comment type="similarity">
    <text evidence="1">Belongs to the apolipoprotein L family.</text>
</comment>
<evidence type="ECO:0000256" key="2">
    <source>
        <dbReference type="SAM" id="Coils"/>
    </source>
</evidence>
<reference evidence="5" key="1">
    <citation type="journal article" date="2013" name="Nat. Genet.">
        <title>The draft genomes of soft-shell turtle and green sea turtle yield insights into the development and evolution of the turtle-specific body plan.</title>
        <authorList>
            <person name="Wang Z."/>
            <person name="Pascual-Anaya J."/>
            <person name="Zadissa A."/>
            <person name="Li W."/>
            <person name="Niimura Y."/>
            <person name="Huang Z."/>
            <person name="Li C."/>
            <person name="White S."/>
            <person name="Xiong Z."/>
            <person name="Fang D."/>
            <person name="Wang B."/>
            <person name="Ming Y."/>
            <person name="Chen Y."/>
            <person name="Zheng Y."/>
            <person name="Kuraku S."/>
            <person name="Pignatelli M."/>
            <person name="Herrero J."/>
            <person name="Beal K."/>
            <person name="Nozawa M."/>
            <person name="Li Q."/>
            <person name="Wang J."/>
            <person name="Zhang H."/>
            <person name="Yu L."/>
            <person name="Shigenobu S."/>
            <person name="Wang J."/>
            <person name="Liu J."/>
            <person name="Flicek P."/>
            <person name="Searle S."/>
            <person name="Wang J."/>
            <person name="Kuratani S."/>
            <person name="Yin Y."/>
            <person name="Aken B."/>
            <person name="Zhang G."/>
            <person name="Irie N."/>
        </authorList>
    </citation>
    <scope>NUCLEOTIDE SEQUENCE [LARGE SCALE GENOMIC DNA]</scope>
</reference>
<dbReference type="InterPro" id="IPR008405">
    <property type="entry name" value="ApoL"/>
</dbReference>
<dbReference type="Pfam" id="PF05461">
    <property type="entry name" value="ApoL"/>
    <property type="match status" value="1"/>
</dbReference>
<accession>M7CL21</accession>
<gene>
    <name evidence="4" type="ORF">UY3_00922</name>
</gene>
<dbReference type="GO" id="GO:0016020">
    <property type="term" value="C:membrane"/>
    <property type="evidence" value="ECO:0007669"/>
    <property type="project" value="TreeGrafter"/>
</dbReference>
<dbReference type="PANTHER" id="PTHR14096:SF28">
    <property type="entry name" value="APOLIPOPROTEIN L, 1-RELATED"/>
    <property type="match status" value="1"/>
</dbReference>
<protein>
    <submittedName>
        <fullName evidence="4">Apolipoprotein L3</fullName>
    </submittedName>
</protein>
<dbReference type="AlphaFoldDB" id="M7CL21"/>
<dbReference type="GO" id="GO:0005576">
    <property type="term" value="C:extracellular region"/>
    <property type="evidence" value="ECO:0007669"/>
    <property type="project" value="InterPro"/>
</dbReference>
<feature type="domain" description="Lysine-specific metallo-endopeptidase" evidence="3">
    <location>
        <begin position="68"/>
        <end position="207"/>
    </location>
</feature>
<evidence type="ECO:0000259" key="3">
    <source>
        <dbReference type="SMART" id="SM01351"/>
    </source>
</evidence>
<evidence type="ECO:0000313" key="4">
    <source>
        <dbReference type="EMBL" id="EMP41822.1"/>
    </source>
</evidence>
<keyword evidence="5" id="KW-1185">Reference proteome</keyword>
<dbReference type="GO" id="GO:0004222">
    <property type="term" value="F:metalloendopeptidase activity"/>
    <property type="evidence" value="ECO:0007669"/>
    <property type="project" value="InterPro"/>
</dbReference>
<organism evidence="4 5">
    <name type="scientific">Chelonia mydas</name>
    <name type="common">Green sea-turtle</name>
    <name type="synonym">Chelonia agassizi</name>
    <dbReference type="NCBI Taxonomy" id="8469"/>
    <lineage>
        <taxon>Eukaryota</taxon>
        <taxon>Metazoa</taxon>
        <taxon>Chordata</taxon>
        <taxon>Craniata</taxon>
        <taxon>Vertebrata</taxon>
        <taxon>Euteleostomi</taxon>
        <taxon>Archelosauria</taxon>
        <taxon>Testudinata</taxon>
        <taxon>Testudines</taxon>
        <taxon>Cryptodira</taxon>
        <taxon>Durocryptodira</taxon>
        <taxon>Americhelydia</taxon>
        <taxon>Chelonioidea</taxon>
        <taxon>Cheloniidae</taxon>
        <taxon>Chelonia</taxon>
    </lineage>
</organism>
<dbReference type="Pfam" id="PF14521">
    <property type="entry name" value="Aspzincin_M35"/>
    <property type="match status" value="1"/>
</dbReference>
<dbReference type="GO" id="GO:0042157">
    <property type="term" value="P:lipoprotein metabolic process"/>
    <property type="evidence" value="ECO:0007669"/>
    <property type="project" value="InterPro"/>
</dbReference>
<sequence>MSCQEIFVSSMTPTGITCYIVKASYFSSNHTPLTGEKRKTAEASKQKAMEILRDALKKKDRVLLEEPQDLVFGDSRHPKFWMERHAILTEELVRGLISELEVVKFMEDRTNEKWVAYVYPMTGDKTVYLCKPFWELSTDLRENSQPGTLIHEASHFLGTHDITYSKESIYVACRGKLVKSKSDPSAPDLKPLAKAVLNANNIKYEFEITLNHKGRYENGRYSCCGEKAENSVCESAVPEEFLACNFRDSSLGKTINEVVQSLLRARDRLQKHFHELRETADAIDTVHKRATIANVAGGAVGIAGGITTIAGVCLAPFTFGASLSLSLVGLAASTAGGLTSAVATTTDMVASKAKKETVEKLLQECQAELGNIKKDTEIICEHIQCLESYGNSDFMFPFAQIGAGAGRAALNIPKMVKAGQLLANAGKVARFAGAATRILTAVTLGLDVFFVAKDSAELHNGAKTELAANIREAVNEMEQVIGEVNEMCTALTASTQK</sequence>
<dbReference type="InterPro" id="IPR029463">
    <property type="entry name" value="Lys_MEP"/>
</dbReference>
<dbReference type="InterPro" id="IPR024079">
    <property type="entry name" value="MetalloPept_cat_dom_sf"/>
</dbReference>
<evidence type="ECO:0000256" key="1">
    <source>
        <dbReference type="ARBA" id="ARBA00010090"/>
    </source>
</evidence>
<dbReference type="EMBL" id="KB482077">
    <property type="protein sequence ID" value="EMP41822.1"/>
    <property type="molecule type" value="Genomic_DNA"/>
</dbReference>
<feature type="coiled-coil region" evidence="2">
    <location>
        <begin position="348"/>
        <end position="375"/>
    </location>
</feature>
<dbReference type="PANTHER" id="PTHR14096">
    <property type="entry name" value="APOLIPOPROTEIN L"/>
    <property type="match status" value="1"/>
</dbReference>
<keyword evidence="2" id="KW-0175">Coiled coil</keyword>
<proteinExistence type="inferred from homology"/>
<evidence type="ECO:0000313" key="5">
    <source>
        <dbReference type="Proteomes" id="UP000031443"/>
    </source>
</evidence>